<feature type="compositionally biased region" description="Basic and acidic residues" evidence="1">
    <location>
        <begin position="178"/>
        <end position="194"/>
    </location>
</feature>
<sequence>MAMAVLFLKVKKPSDEKLEEFWIDFNVGSQCVSFYIDSTEGALWDSVRLPTETVSSYSLREDNEEKIVKIYLKNPTMINGKEVTKIKIHFNAKFDILNTLNEVLGEDKMMANCEAAVSQTLSAKKSKTPSPKLNDKTSCMLLQPLLRFFPMSPTAALPQPRPHSPEDFRKGQPGLHSPKYEEVSSKLPGEDKVSKFKRKGSGRESDDSDDTFVSKILHEDVSDSGVIAAFESFTNQLTKTFWYEHPQEKVEENSKVFVVASD</sequence>
<dbReference type="PANTHER" id="PTHR15607:SF14">
    <property type="entry name" value="SYNAPTONEMAL COMPLEX PROTEIN 2-LIKE"/>
    <property type="match status" value="1"/>
</dbReference>
<gene>
    <name evidence="3" type="ORF">UY3_11231</name>
</gene>
<organism evidence="3 4">
    <name type="scientific">Chelonia mydas</name>
    <name type="common">Green sea-turtle</name>
    <name type="synonym">Chelonia agassizi</name>
    <dbReference type="NCBI Taxonomy" id="8469"/>
    <lineage>
        <taxon>Eukaryota</taxon>
        <taxon>Metazoa</taxon>
        <taxon>Chordata</taxon>
        <taxon>Craniata</taxon>
        <taxon>Vertebrata</taxon>
        <taxon>Euteleostomi</taxon>
        <taxon>Archelosauria</taxon>
        <taxon>Testudinata</taxon>
        <taxon>Testudines</taxon>
        <taxon>Cryptodira</taxon>
        <taxon>Durocryptodira</taxon>
        <taxon>Americhelydia</taxon>
        <taxon>Chelonioidea</taxon>
        <taxon>Cheloniidae</taxon>
        <taxon>Chelonia</taxon>
    </lineage>
</organism>
<name>M7B3I9_CHEMY</name>
<feature type="domain" description="Synaptonemal complex protein 2 Spt16M-like" evidence="2">
    <location>
        <begin position="9"/>
        <end position="106"/>
    </location>
</feature>
<dbReference type="Proteomes" id="UP000031443">
    <property type="component" value="Unassembled WGS sequence"/>
</dbReference>
<accession>M7B3I9</accession>
<dbReference type="eggNOG" id="ENOG502QSX7">
    <property type="taxonomic scope" value="Eukaryota"/>
</dbReference>
<dbReference type="InterPro" id="IPR040560">
    <property type="entry name" value="SYCP2_SLD"/>
</dbReference>
<dbReference type="STRING" id="8469.M7B3I9"/>
<evidence type="ECO:0000313" key="4">
    <source>
        <dbReference type="Proteomes" id="UP000031443"/>
    </source>
</evidence>
<feature type="region of interest" description="Disordered" evidence="1">
    <location>
        <begin position="152"/>
        <end position="211"/>
    </location>
</feature>
<dbReference type="GO" id="GO:0000779">
    <property type="term" value="C:condensed chromosome, centromeric region"/>
    <property type="evidence" value="ECO:0007669"/>
    <property type="project" value="TreeGrafter"/>
</dbReference>
<protein>
    <submittedName>
        <fullName evidence="3">Synaptonemal complex protein 2-like protein</fullName>
    </submittedName>
</protein>
<dbReference type="AlphaFoldDB" id="M7B3I9"/>
<evidence type="ECO:0000259" key="2">
    <source>
        <dbReference type="Pfam" id="PF18584"/>
    </source>
</evidence>
<dbReference type="Pfam" id="PF18584">
    <property type="entry name" value="SYCP2_SLD"/>
    <property type="match status" value="1"/>
</dbReference>
<dbReference type="EMBL" id="KB544574">
    <property type="protein sequence ID" value="EMP31654.1"/>
    <property type="molecule type" value="Genomic_DNA"/>
</dbReference>
<dbReference type="GO" id="GO:0140013">
    <property type="term" value="P:meiotic nuclear division"/>
    <property type="evidence" value="ECO:0007669"/>
    <property type="project" value="TreeGrafter"/>
</dbReference>
<evidence type="ECO:0000256" key="1">
    <source>
        <dbReference type="SAM" id="MobiDB-lite"/>
    </source>
</evidence>
<proteinExistence type="predicted"/>
<dbReference type="PANTHER" id="PTHR15607">
    <property type="entry name" value="SYNAPTONEMAL COMPLEX PROTEIN-RELATED"/>
    <property type="match status" value="1"/>
</dbReference>
<dbReference type="InterPro" id="IPR024835">
    <property type="entry name" value="SYCP2-like"/>
</dbReference>
<keyword evidence="4" id="KW-1185">Reference proteome</keyword>
<evidence type="ECO:0000313" key="3">
    <source>
        <dbReference type="EMBL" id="EMP31654.1"/>
    </source>
</evidence>
<reference evidence="4" key="1">
    <citation type="journal article" date="2013" name="Nat. Genet.">
        <title>The draft genomes of soft-shell turtle and green sea turtle yield insights into the development and evolution of the turtle-specific body plan.</title>
        <authorList>
            <person name="Wang Z."/>
            <person name="Pascual-Anaya J."/>
            <person name="Zadissa A."/>
            <person name="Li W."/>
            <person name="Niimura Y."/>
            <person name="Huang Z."/>
            <person name="Li C."/>
            <person name="White S."/>
            <person name="Xiong Z."/>
            <person name="Fang D."/>
            <person name="Wang B."/>
            <person name="Ming Y."/>
            <person name="Chen Y."/>
            <person name="Zheng Y."/>
            <person name="Kuraku S."/>
            <person name="Pignatelli M."/>
            <person name="Herrero J."/>
            <person name="Beal K."/>
            <person name="Nozawa M."/>
            <person name="Li Q."/>
            <person name="Wang J."/>
            <person name="Zhang H."/>
            <person name="Yu L."/>
            <person name="Shigenobu S."/>
            <person name="Wang J."/>
            <person name="Liu J."/>
            <person name="Flicek P."/>
            <person name="Searle S."/>
            <person name="Wang J."/>
            <person name="Kuratani S."/>
            <person name="Yin Y."/>
            <person name="Aken B."/>
            <person name="Zhang G."/>
            <person name="Irie N."/>
        </authorList>
    </citation>
    <scope>NUCLEOTIDE SEQUENCE [LARGE SCALE GENOMIC DNA]</scope>
</reference>
<dbReference type="GO" id="GO:0000800">
    <property type="term" value="C:lateral element"/>
    <property type="evidence" value="ECO:0007669"/>
    <property type="project" value="TreeGrafter"/>
</dbReference>